<proteinExistence type="predicted"/>
<comment type="caution">
    <text evidence="1">The sequence shown here is derived from an EMBL/GenBank/DDBJ whole genome shotgun (WGS) entry which is preliminary data.</text>
</comment>
<organism evidence="1 2">
    <name type="scientific">Araneus ventricosus</name>
    <name type="common">Orbweaver spider</name>
    <name type="synonym">Epeira ventricosa</name>
    <dbReference type="NCBI Taxonomy" id="182803"/>
    <lineage>
        <taxon>Eukaryota</taxon>
        <taxon>Metazoa</taxon>
        <taxon>Ecdysozoa</taxon>
        <taxon>Arthropoda</taxon>
        <taxon>Chelicerata</taxon>
        <taxon>Arachnida</taxon>
        <taxon>Araneae</taxon>
        <taxon>Araneomorphae</taxon>
        <taxon>Entelegynae</taxon>
        <taxon>Araneoidea</taxon>
        <taxon>Araneidae</taxon>
        <taxon>Araneus</taxon>
    </lineage>
</organism>
<accession>A0A4Y2NDC8</accession>
<keyword evidence="2" id="KW-1185">Reference proteome</keyword>
<sequence length="48" mass="5216">RHPRELATSISAAVSNGTQGRRHVSCVVFDVDLKNKQFEIFVAADSTG</sequence>
<dbReference type="Proteomes" id="UP000499080">
    <property type="component" value="Unassembled WGS sequence"/>
</dbReference>
<protein>
    <submittedName>
        <fullName evidence="1">Uncharacterized protein</fullName>
    </submittedName>
</protein>
<reference evidence="1 2" key="1">
    <citation type="journal article" date="2019" name="Sci. Rep.">
        <title>Orb-weaving spider Araneus ventricosus genome elucidates the spidroin gene catalogue.</title>
        <authorList>
            <person name="Kono N."/>
            <person name="Nakamura H."/>
            <person name="Ohtoshi R."/>
            <person name="Moran D.A.P."/>
            <person name="Shinohara A."/>
            <person name="Yoshida Y."/>
            <person name="Fujiwara M."/>
            <person name="Mori M."/>
            <person name="Tomita M."/>
            <person name="Arakawa K."/>
        </authorList>
    </citation>
    <scope>NUCLEOTIDE SEQUENCE [LARGE SCALE GENOMIC DNA]</scope>
</reference>
<evidence type="ECO:0000313" key="2">
    <source>
        <dbReference type="Proteomes" id="UP000499080"/>
    </source>
</evidence>
<name>A0A4Y2NDC8_ARAVE</name>
<gene>
    <name evidence="1" type="ORF">AVEN_127466_1</name>
</gene>
<evidence type="ECO:0000313" key="1">
    <source>
        <dbReference type="EMBL" id="GBN36953.1"/>
    </source>
</evidence>
<dbReference type="AlphaFoldDB" id="A0A4Y2NDC8"/>
<feature type="non-terminal residue" evidence="1">
    <location>
        <position position="1"/>
    </location>
</feature>
<dbReference type="EMBL" id="BGPR01008932">
    <property type="protein sequence ID" value="GBN36953.1"/>
    <property type="molecule type" value="Genomic_DNA"/>
</dbReference>